<dbReference type="GO" id="GO:0005525">
    <property type="term" value="F:GTP binding"/>
    <property type="evidence" value="ECO:0007669"/>
    <property type="project" value="InterPro"/>
</dbReference>
<dbReference type="Pfam" id="PF01926">
    <property type="entry name" value="MMR_HSR1"/>
    <property type="match status" value="1"/>
</dbReference>
<dbReference type="InParanoid" id="A0A665TJ24"/>
<evidence type="ECO:0000259" key="1">
    <source>
        <dbReference type="Pfam" id="PF01926"/>
    </source>
</evidence>
<dbReference type="Ensembl" id="ENSENLT00000007252.1">
    <property type="protein sequence ID" value="ENSENLP00000006948.1"/>
    <property type="gene ID" value="ENSENLG00000003317.1"/>
</dbReference>
<dbReference type="CDD" id="cd00882">
    <property type="entry name" value="Ras_like_GTPase"/>
    <property type="match status" value="1"/>
</dbReference>
<evidence type="ECO:0000313" key="3">
    <source>
        <dbReference type="Proteomes" id="UP000472264"/>
    </source>
</evidence>
<reference evidence="2" key="3">
    <citation type="submission" date="2025-09" db="UniProtKB">
        <authorList>
            <consortium name="Ensembl"/>
        </authorList>
    </citation>
    <scope>IDENTIFICATION</scope>
</reference>
<dbReference type="PROSITE" id="PS00675">
    <property type="entry name" value="SIGMA54_INTERACT_1"/>
    <property type="match status" value="1"/>
</dbReference>
<dbReference type="PANTHER" id="PTHR32046:SF11">
    <property type="entry name" value="IMMUNE-ASSOCIATED NUCLEOTIDE-BINDING PROTEIN 10-LIKE"/>
    <property type="match status" value="1"/>
</dbReference>
<dbReference type="InterPro" id="IPR027417">
    <property type="entry name" value="P-loop_NTPase"/>
</dbReference>
<reference evidence="2" key="2">
    <citation type="submission" date="2025-08" db="UniProtKB">
        <authorList>
            <consortium name="Ensembl"/>
        </authorList>
    </citation>
    <scope>IDENTIFICATION</scope>
</reference>
<dbReference type="PANTHER" id="PTHR32046">
    <property type="entry name" value="G DOMAIN-CONTAINING PROTEIN"/>
    <property type="match status" value="1"/>
</dbReference>
<name>A0A665TJ24_ECHNA</name>
<organism evidence="2 3">
    <name type="scientific">Echeneis naucrates</name>
    <name type="common">Live sharksucker</name>
    <dbReference type="NCBI Taxonomy" id="173247"/>
    <lineage>
        <taxon>Eukaryota</taxon>
        <taxon>Metazoa</taxon>
        <taxon>Chordata</taxon>
        <taxon>Craniata</taxon>
        <taxon>Vertebrata</taxon>
        <taxon>Euteleostomi</taxon>
        <taxon>Actinopterygii</taxon>
        <taxon>Neopterygii</taxon>
        <taxon>Teleostei</taxon>
        <taxon>Neoteleostei</taxon>
        <taxon>Acanthomorphata</taxon>
        <taxon>Carangaria</taxon>
        <taxon>Carangiformes</taxon>
        <taxon>Echeneidae</taxon>
        <taxon>Echeneis</taxon>
    </lineage>
</organism>
<dbReference type="OMA" id="ANINCAR"/>
<sequence length="343" mass="38960">MSFRRTLISPGSPALYQLSPQRGHIGTVAKMTVGEKNLSKENKTILLVGETGAGKSSLVNTLLNFAMGVKFEDDIWFEIVERKTRSQAESQTSDVIVYEIFDFKENVLPFSLTIIDSRGIEHDDVSRTLLDFFCLEDGVHEVDVVCLVMKATDHRLSDKLADFIFSSVMSLFGKDMEKNIVSLITFSNGREPSIVLEALENANINCARDEKNQPVYFLFNNCQSEDRTEDSQDLEHADSITEEGIKQFTVYLEKNETQKLKTSVEVLNEQVRMKTFINNQQEGFNLIKLTQEALQKHENEMKNETAEVDEEMGWLAGTVRLHKYNLAHCFMITSVLNCTNCQV</sequence>
<dbReference type="SUPFAM" id="SSF52540">
    <property type="entry name" value="P-loop containing nucleoside triphosphate hydrolases"/>
    <property type="match status" value="1"/>
</dbReference>
<proteinExistence type="predicted"/>
<reference evidence="2" key="1">
    <citation type="submission" date="2021-04" db="EMBL/GenBank/DDBJ databases">
        <authorList>
            <consortium name="Wellcome Sanger Institute Data Sharing"/>
        </authorList>
    </citation>
    <scope>NUCLEOTIDE SEQUENCE [LARGE SCALE GENOMIC DNA]</scope>
</reference>
<dbReference type="AlphaFoldDB" id="A0A665TJ24"/>
<dbReference type="InterPro" id="IPR025662">
    <property type="entry name" value="Sigma_54_int_dom_ATP-bd_1"/>
</dbReference>
<feature type="domain" description="G" evidence="1">
    <location>
        <begin position="45"/>
        <end position="162"/>
    </location>
</feature>
<keyword evidence="3" id="KW-1185">Reference proteome</keyword>
<evidence type="ECO:0000313" key="2">
    <source>
        <dbReference type="Ensembl" id="ENSENLP00000006948.1"/>
    </source>
</evidence>
<dbReference type="Gene3D" id="3.40.50.300">
    <property type="entry name" value="P-loop containing nucleotide triphosphate hydrolases"/>
    <property type="match status" value="1"/>
</dbReference>
<dbReference type="InterPro" id="IPR006073">
    <property type="entry name" value="GTP-bd"/>
</dbReference>
<accession>A0A665TJ24</accession>
<dbReference type="Proteomes" id="UP000472264">
    <property type="component" value="Chromosome 12"/>
</dbReference>
<protein>
    <recommendedName>
        <fullName evidence="1">G domain-containing protein</fullName>
    </recommendedName>
</protein>